<feature type="signal peptide" evidence="1">
    <location>
        <begin position="1"/>
        <end position="34"/>
    </location>
</feature>
<evidence type="ECO:0000313" key="3">
    <source>
        <dbReference type="Proteomes" id="UP000236527"/>
    </source>
</evidence>
<dbReference type="AlphaFoldDB" id="A0A2H6LF91"/>
<proteinExistence type="predicted"/>
<organism evidence="2 3">
    <name type="scientific">Nostoc cycadae WK-1</name>
    <dbReference type="NCBI Taxonomy" id="1861711"/>
    <lineage>
        <taxon>Bacteria</taxon>
        <taxon>Bacillati</taxon>
        <taxon>Cyanobacteriota</taxon>
        <taxon>Cyanophyceae</taxon>
        <taxon>Nostocales</taxon>
        <taxon>Nostocaceae</taxon>
        <taxon>Nostoc</taxon>
    </lineage>
</organism>
<dbReference type="EMBL" id="BDGE01000026">
    <property type="protein sequence ID" value="GBE91894.1"/>
    <property type="molecule type" value="Genomic_DNA"/>
</dbReference>
<keyword evidence="1" id="KW-0732">Signal</keyword>
<accession>A0A2H6LF91</accession>
<comment type="caution">
    <text evidence="2">The sequence shown here is derived from an EMBL/GenBank/DDBJ whole genome shotgun (WGS) entry which is preliminary data.</text>
</comment>
<evidence type="ECO:0000313" key="2">
    <source>
        <dbReference type="EMBL" id="GBE91894.1"/>
    </source>
</evidence>
<keyword evidence="3" id="KW-1185">Reference proteome</keyword>
<dbReference type="Proteomes" id="UP000236527">
    <property type="component" value="Unassembled WGS sequence"/>
</dbReference>
<gene>
    <name evidence="2" type="ORF">NCWK1_1647</name>
</gene>
<sequence length="148" mass="16000">MNSFYQTKNKSFSLILATASLLAGIVGISSSASAAQLEATPVSAVNSQMIAKATSCPRYAGGGTLEAYFETANFHIYICNKNRKMYYTGISKSTGKGISSLRAYSEEGTGYVATNNNYEYIVNGANLEIVKNGRVIQTERVIRYVSGY</sequence>
<feature type="chain" id="PRO_5014123462" evidence="1">
    <location>
        <begin position="35"/>
        <end position="148"/>
    </location>
</feature>
<dbReference type="RefSeq" id="WP_103124421.1">
    <property type="nucleotide sequence ID" value="NZ_DF978425.1"/>
</dbReference>
<evidence type="ECO:0000256" key="1">
    <source>
        <dbReference type="SAM" id="SignalP"/>
    </source>
</evidence>
<name>A0A2H6LF91_9NOSO</name>
<protein>
    <submittedName>
        <fullName evidence="2">SH3 type 3 domain-containing protein</fullName>
    </submittedName>
</protein>
<reference evidence="3" key="1">
    <citation type="journal article" date="2018" name="Genome Announc.">
        <title>Draft Genome Sequence of the Nitrogen-Fixing and Hormogonia-Inducing Cyanobacterium Nostoc cycadae Strain WK-1, Isolated from the Coralloid Roots of Cycas revoluta.</title>
        <authorList>
            <person name="Kanesaki Y."/>
            <person name="Hirose M."/>
            <person name="Hirose Y."/>
            <person name="Fujisawa T."/>
            <person name="Nakamura Y."/>
            <person name="Watanabe S."/>
            <person name="Matsunaga S."/>
            <person name="Uchida H."/>
            <person name="Murakami A."/>
        </authorList>
    </citation>
    <scope>NUCLEOTIDE SEQUENCE [LARGE SCALE GENOMIC DNA]</scope>
    <source>
        <strain evidence="3">WK-1</strain>
    </source>
</reference>